<dbReference type="AlphaFoldDB" id="A0A9W9AVF8"/>
<keyword evidence="2" id="KW-0378">Hydrolase</keyword>
<reference evidence="2" key="1">
    <citation type="submission" date="2022-08" db="EMBL/GenBank/DDBJ databases">
        <title>A Global Phylogenomic Analysis of the Shiitake Genus Lentinula.</title>
        <authorList>
            <consortium name="DOE Joint Genome Institute"/>
            <person name="Sierra-Patev S."/>
            <person name="Min B."/>
            <person name="Naranjo-Ortiz M."/>
            <person name="Looney B."/>
            <person name="Konkel Z."/>
            <person name="Slot J.C."/>
            <person name="Sakamoto Y."/>
            <person name="Steenwyk J.L."/>
            <person name="Rokas A."/>
            <person name="Carro J."/>
            <person name="Camarero S."/>
            <person name="Ferreira P."/>
            <person name="Molpeceres G."/>
            <person name="Ruiz-Duenas F.J."/>
            <person name="Serrano A."/>
            <person name="Henrissat B."/>
            <person name="Drula E."/>
            <person name="Hughes K.W."/>
            <person name="Mata J.L."/>
            <person name="Ishikawa N.K."/>
            <person name="Vargas-Isla R."/>
            <person name="Ushijima S."/>
            <person name="Smith C.A."/>
            <person name="Ahrendt S."/>
            <person name="Andreopoulos W."/>
            <person name="He G."/>
            <person name="Labutti K."/>
            <person name="Lipzen A."/>
            <person name="Ng V."/>
            <person name="Riley R."/>
            <person name="Sandor L."/>
            <person name="Barry K."/>
            <person name="Martinez A.T."/>
            <person name="Xiao Y."/>
            <person name="Gibbons J.G."/>
            <person name="Terashima K."/>
            <person name="Grigoriev I.V."/>
            <person name="Hibbett D.S."/>
        </authorList>
    </citation>
    <scope>NUCLEOTIDE SEQUENCE</scope>
    <source>
        <strain evidence="2">JLM2183</strain>
    </source>
</reference>
<protein>
    <submittedName>
        <fullName evidence="2">Methionine aminopeptidase</fullName>
    </submittedName>
</protein>
<dbReference type="SUPFAM" id="SSF55920">
    <property type="entry name" value="Creatinase/aminopeptidase"/>
    <property type="match status" value="1"/>
</dbReference>
<dbReference type="InterPro" id="IPR001714">
    <property type="entry name" value="Pept_M24_MAP"/>
</dbReference>
<dbReference type="PANTHER" id="PTHR43330">
    <property type="entry name" value="METHIONINE AMINOPEPTIDASE"/>
    <property type="match status" value="1"/>
</dbReference>
<keyword evidence="2" id="KW-0031">Aminopeptidase</keyword>
<dbReference type="Pfam" id="PF00557">
    <property type="entry name" value="Peptidase_M24"/>
    <property type="match status" value="1"/>
</dbReference>
<gene>
    <name evidence="2" type="ORF">J3R30DRAFT_3653886</name>
</gene>
<comment type="caution">
    <text evidence="2">The sequence shown here is derived from an EMBL/GenBank/DDBJ whole genome shotgun (WGS) entry which is preliminary data.</text>
</comment>
<keyword evidence="2" id="KW-0645">Protease</keyword>
<dbReference type="Proteomes" id="UP001150266">
    <property type="component" value="Unassembled WGS sequence"/>
</dbReference>
<evidence type="ECO:0000313" key="3">
    <source>
        <dbReference type="Proteomes" id="UP001150266"/>
    </source>
</evidence>
<accession>A0A9W9AVF8</accession>
<dbReference type="EMBL" id="JAOTPV010000001">
    <property type="protein sequence ID" value="KAJ4490664.1"/>
    <property type="molecule type" value="Genomic_DNA"/>
</dbReference>
<organism evidence="2 3">
    <name type="scientific">Lentinula aciculospora</name>
    <dbReference type="NCBI Taxonomy" id="153920"/>
    <lineage>
        <taxon>Eukaryota</taxon>
        <taxon>Fungi</taxon>
        <taxon>Dikarya</taxon>
        <taxon>Basidiomycota</taxon>
        <taxon>Agaricomycotina</taxon>
        <taxon>Agaricomycetes</taxon>
        <taxon>Agaricomycetidae</taxon>
        <taxon>Agaricales</taxon>
        <taxon>Marasmiineae</taxon>
        <taxon>Omphalotaceae</taxon>
        <taxon>Lentinula</taxon>
    </lineage>
</organism>
<evidence type="ECO:0000313" key="2">
    <source>
        <dbReference type="EMBL" id="KAJ4490664.1"/>
    </source>
</evidence>
<sequence length="337" mass="36552">MNSALKHPTNNSNIASISMSSVGDFNTGVGNDLNTDAYHQQQGLNGHQRSEDYGDKDDFGLYSVILPEEPFVFGVSHIKPRAVPNHIIRPLYARSNLLSGKDMHNDVEDADGKFPLGGDPERKLRSVASLTRDVREYAGSLVKVGVTTNTIDAAVHEYIISRGAYPSPLMYNGFPKSCCTSRPLEDGDIINIDVTVYLNGSHRDTSKTWLVGDVDKPGRLLCDITNHAPEAGIAACGPGKPFKNIGRAIHALIEPQYHDMEYCVSLAFSGHGIVNGEPGVMFPGHCFAIEPAIFQGTHSTSWTFPDGWTASVGNCARSVQAEHMVLITDDGAEVLTR</sequence>
<name>A0A9W9AVF8_9AGAR</name>
<dbReference type="InterPro" id="IPR036005">
    <property type="entry name" value="Creatinase/aminopeptidase-like"/>
</dbReference>
<dbReference type="GO" id="GO:0070006">
    <property type="term" value="F:metalloaminopeptidase activity"/>
    <property type="evidence" value="ECO:0007669"/>
    <property type="project" value="TreeGrafter"/>
</dbReference>
<proteinExistence type="predicted"/>
<dbReference type="Gene3D" id="3.90.230.10">
    <property type="entry name" value="Creatinase/methionine aminopeptidase superfamily"/>
    <property type="match status" value="1"/>
</dbReference>
<dbReference type="OrthoDB" id="3209743at2759"/>
<keyword evidence="3" id="KW-1185">Reference proteome</keyword>
<feature type="domain" description="Peptidase M24" evidence="1">
    <location>
        <begin position="123"/>
        <end position="329"/>
    </location>
</feature>
<dbReference type="InterPro" id="IPR000994">
    <property type="entry name" value="Pept_M24"/>
</dbReference>
<dbReference type="PRINTS" id="PR00599">
    <property type="entry name" value="MAPEPTIDASE"/>
</dbReference>
<dbReference type="PANTHER" id="PTHR43330:SF8">
    <property type="entry name" value="METHIONINE AMINOPEPTIDASE 1D, MITOCHONDRIAL"/>
    <property type="match status" value="1"/>
</dbReference>
<evidence type="ECO:0000259" key="1">
    <source>
        <dbReference type="Pfam" id="PF00557"/>
    </source>
</evidence>